<comment type="similarity">
    <text evidence="2">Belongs to the SusD family.</text>
</comment>
<evidence type="ECO:0000256" key="3">
    <source>
        <dbReference type="ARBA" id="ARBA00022729"/>
    </source>
</evidence>
<dbReference type="RefSeq" id="WP_345232587.1">
    <property type="nucleotide sequence ID" value="NZ_BAABIQ010000040.1"/>
</dbReference>
<evidence type="ECO:0000259" key="6">
    <source>
        <dbReference type="Pfam" id="PF07980"/>
    </source>
</evidence>
<dbReference type="PROSITE" id="PS51257">
    <property type="entry name" value="PROKAR_LIPOPROTEIN"/>
    <property type="match status" value="1"/>
</dbReference>
<gene>
    <name evidence="8" type="ORF">GCM10023231_29580</name>
</gene>
<dbReference type="SUPFAM" id="SSF48452">
    <property type="entry name" value="TPR-like"/>
    <property type="match status" value="1"/>
</dbReference>
<comment type="subcellular location">
    <subcellularLocation>
        <location evidence="1">Cell outer membrane</location>
    </subcellularLocation>
</comment>
<reference evidence="9" key="1">
    <citation type="journal article" date="2019" name="Int. J. Syst. Evol. Microbiol.">
        <title>The Global Catalogue of Microorganisms (GCM) 10K type strain sequencing project: providing services to taxonomists for standard genome sequencing and annotation.</title>
        <authorList>
            <consortium name="The Broad Institute Genomics Platform"/>
            <consortium name="The Broad Institute Genome Sequencing Center for Infectious Disease"/>
            <person name="Wu L."/>
            <person name="Ma J."/>
        </authorList>
    </citation>
    <scope>NUCLEOTIDE SEQUENCE [LARGE SCALE GENOMIC DNA]</scope>
    <source>
        <strain evidence="9">JCM 18200</strain>
    </source>
</reference>
<dbReference type="EMBL" id="BAABIQ010000040">
    <property type="protein sequence ID" value="GAA4798904.1"/>
    <property type="molecule type" value="Genomic_DNA"/>
</dbReference>
<dbReference type="Pfam" id="PF07980">
    <property type="entry name" value="SusD_RagB"/>
    <property type="match status" value="1"/>
</dbReference>
<evidence type="ECO:0000259" key="7">
    <source>
        <dbReference type="Pfam" id="PF14322"/>
    </source>
</evidence>
<evidence type="ECO:0000313" key="9">
    <source>
        <dbReference type="Proteomes" id="UP001501411"/>
    </source>
</evidence>
<dbReference type="Pfam" id="PF14322">
    <property type="entry name" value="SusD-like_3"/>
    <property type="match status" value="1"/>
</dbReference>
<feature type="domain" description="RagB/SusD" evidence="6">
    <location>
        <begin position="379"/>
        <end position="521"/>
    </location>
</feature>
<evidence type="ECO:0000256" key="1">
    <source>
        <dbReference type="ARBA" id="ARBA00004442"/>
    </source>
</evidence>
<comment type="caution">
    <text evidence="8">The sequence shown here is derived from an EMBL/GenBank/DDBJ whole genome shotgun (WGS) entry which is preliminary data.</text>
</comment>
<protein>
    <recommendedName>
        <fullName evidence="10">RagB/SusD family nutrient uptake outer membrane protein</fullName>
    </recommendedName>
</protein>
<dbReference type="Gene3D" id="1.25.40.390">
    <property type="match status" value="1"/>
</dbReference>
<evidence type="ECO:0000256" key="5">
    <source>
        <dbReference type="ARBA" id="ARBA00023237"/>
    </source>
</evidence>
<evidence type="ECO:0000256" key="4">
    <source>
        <dbReference type="ARBA" id="ARBA00023136"/>
    </source>
</evidence>
<sequence length="526" mass="59323">MKKIAIVILVFSFFSCTKFLEENPASELATTNFFDSADDAYSVVNILYHKGVPSFYQLTVNLSALQMYGGYRSGLFDNEYKNQFMSRLQMGTVDAGLDNAELLALWQSCYEAIVRNANFAITHIPTCPGLTDTEKNQLIAQAKFFRGLNYFYLVKMFGAVPLITESYQSLDNIYVKRSSEALVYAQIVQDLNDALANGELADIPMPQNGFRISNGSVQALLADVYLNMAGYPLQDTEKYRLAAEVAKNLLANANYALISGTDQSTNSAFNILKKSDNEKEYLYSVEYDGTILDPGAYPMFCFPQEAATWGEFPKYNISNLGYNPVAKLHAIYDKNDDIRYQEGQYFHTKYTQKNGAMAGTSRTFATPIPFFWWEEEAALSTGVSKKDKVHYRLAEIYLIGAEASAIANGSVTDEAATYLATIMHRASLTQSAESIKNRLLSLSIDQFVQEVWKEKMRELLFENKIWNDITRTRRYPNFNTNGQVTFTDLIGSTNSFGGTYTEENLYLPICSQEIQRNPMLLEDPIQ</sequence>
<accession>A0ABP9BQB7</accession>
<keyword evidence="4" id="KW-0472">Membrane</keyword>
<dbReference type="Proteomes" id="UP001501411">
    <property type="component" value="Unassembled WGS sequence"/>
</dbReference>
<feature type="domain" description="SusD-like N-terminal" evidence="7">
    <location>
        <begin position="18"/>
        <end position="226"/>
    </location>
</feature>
<evidence type="ECO:0000256" key="2">
    <source>
        <dbReference type="ARBA" id="ARBA00006275"/>
    </source>
</evidence>
<evidence type="ECO:0000313" key="8">
    <source>
        <dbReference type="EMBL" id="GAA4798904.1"/>
    </source>
</evidence>
<keyword evidence="3" id="KW-0732">Signal</keyword>
<dbReference type="InterPro" id="IPR011990">
    <property type="entry name" value="TPR-like_helical_dom_sf"/>
</dbReference>
<proteinExistence type="inferred from homology"/>
<keyword evidence="9" id="KW-1185">Reference proteome</keyword>
<name>A0ABP9BQB7_9SPHI</name>
<evidence type="ECO:0008006" key="10">
    <source>
        <dbReference type="Google" id="ProtNLM"/>
    </source>
</evidence>
<keyword evidence="5" id="KW-0998">Cell outer membrane</keyword>
<dbReference type="InterPro" id="IPR012944">
    <property type="entry name" value="SusD_RagB_dom"/>
</dbReference>
<dbReference type="InterPro" id="IPR033985">
    <property type="entry name" value="SusD-like_N"/>
</dbReference>
<organism evidence="8 9">
    <name type="scientific">Olivibacter ginsenosidimutans</name>
    <dbReference type="NCBI Taxonomy" id="1176537"/>
    <lineage>
        <taxon>Bacteria</taxon>
        <taxon>Pseudomonadati</taxon>
        <taxon>Bacteroidota</taxon>
        <taxon>Sphingobacteriia</taxon>
        <taxon>Sphingobacteriales</taxon>
        <taxon>Sphingobacteriaceae</taxon>
        <taxon>Olivibacter</taxon>
    </lineage>
</organism>